<dbReference type="PROSITE" id="PS00136">
    <property type="entry name" value="SUBTILASE_ASP"/>
    <property type="match status" value="1"/>
</dbReference>
<dbReference type="InterPro" id="IPR023827">
    <property type="entry name" value="Peptidase_S8_Asp-AS"/>
</dbReference>
<dbReference type="FunFam" id="3.40.50.200:FF:000022">
    <property type="entry name" value="Extracellular protease"/>
    <property type="match status" value="1"/>
</dbReference>
<protein>
    <submittedName>
        <fullName evidence="13">Serine protease</fullName>
        <ecNumber evidence="13">3.4.21.-</ecNumber>
    </submittedName>
</protein>
<dbReference type="GeneID" id="97420810"/>
<dbReference type="InterPro" id="IPR015500">
    <property type="entry name" value="Peptidase_S8_subtilisin-rel"/>
</dbReference>
<dbReference type="InterPro" id="IPR023828">
    <property type="entry name" value="Peptidase_S8_Ser-AS"/>
</dbReference>
<keyword evidence="8" id="KW-0865">Zymogen</keyword>
<dbReference type="AlphaFoldDB" id="A0AAW8N5T6"/>
<evidence type="ECO:0000256" key="4">
    <source>
        <dbReference type="ARBA" id="ARBA00022670"/>
    </source>
</evidence>
<evidence type="ECO:0000256" key="1">
    <source>
        <dbReference type="ARBA" id="ARBA00004613"/>
    </source>
</evidence>
<keyword evidence="6 9" id="KW-0378">Hydrolase</keyword>
<gene>
    <name evidence="13" type="ORF">J2X12_000568</name>
</gene>
<keyword evidence="5 11" id="KW-0732">Signal</keyword>
<feature type="signal peptide" evidence="11">
    <location>
        <begin position="1"/>
        <end position="30"/>
    </location>
</feature>
<feature type="active site" description="Charge relay system" evidence="9">
    <location>
        <position position="238"/>
    </location>
</feature>
<evidence type="ECO:0000256" key="8">
    <source>
        <dbReference type="ARBA" id="ARBA00023145"/>
    </source>
</evidence>
<evidence type="ECO:0000256" key="3">
    <source>
        <dbReference type="ARBA" id="ARBA00022525"/>
    </source>
</evidence>
<evidence type="ECO:0000256" key="5">
    <source>
        <dbReference type="ARBA" id="ARBA00022729"/>
    </source>
</evidence>
<dbReference type="PROSITE" id="PS00137">
    <property type="entry name" value="SUBTILASE_HIS"/>
    <property type="match status" value="1"/>
</dbReference>
<feature type="chain" id="PRO_5043375964" evidence="11">
    <location>
        <begin position="31"/>
        <end position="564"/>
    </location>
</feature>
<feature type="active site" description="Charge relay system" evidence="9">
    <location>
        <position position="418"/>
    </location>
</feature>
<sequence length="564" mass="56716">MTHRSSPRTAVAIAVAAVLANTALALPAQADGELDSIRPTPTRAAPAASPATDQFIVGIQGGPGIGSEAAATSEAARMAAGRMGIAAQNVKGMSAGAQVVKTSRPLPGAEAEAFLAALRSSPGVAYAEPDIIMYPTAEAPNDPGYPVQWNLWDEAAGIRLPGAWDVNRGEGTVVAVVDTGITSHSELNTRVLPGYDMIVDAPNARDGDGRDANPQDEGDWFAGELCGVGGESGMSSWHGTHVAGTIAAVANNNDGVAGVAPEARLLPVRALGACGGYESDVADSIIWAAGGQVPGLPVNPNPARVINLSVGGDGPCSPMLQNAINLAHEAGAAVVVAAGNSNRPASGMSPANCKKVITVAASGRTGARASYSNYGDDVDVTAPGGDITSQFTEGILSTSNFGATTPGPEAYAFMQGTSMAAPHVSGIAALLMSEVGSSYTPEMVEKRLEATARPLAGGCPEGCGHGLVDAAEALDLSTEDLPAGVVLPKAVTFTDKDGTRKGTFTVPASKGVEYVRDGAVVKAGEYPGSGTVTVSARALPKYSLAAGATAQWAHTFSPDSAPAG</sequence>
<feature type="domain" description="Peptidase S8/S53" evidence="12">
    <location>
        <begin position="169"/>
        <end position="466"/>
    </location>
</feature>
<dbReference type="PANTHER" id="PTHR43806:SF11">
    <property type="entry name" value="CEREVISIN-RELATED"/>
    <property type="match status" value="1"/>
</dbReference>
<proteinExistence type="inferred from homology"/>
<dbReference type="Proteomes" id="UP001262032">
    <property type="component" value="Unassembled WGS sequence"/>
</dbReference>
<reference evidence="13" key="1">
    <citation type="submission" date="2023-07" db="EMBL/GenBank/DDBJ databases">
        <title>Sorghum-associated microbial communities from plants grown in Nebraska, USA.</title>
        <authorList>
            <person name="Schachtman D."/>
        </authorList>
    </citation>
    <scope>NUCLEOTIDE SEQUENCE</scope>
    <source>
        <strain evidence="13">BE261</strain>
    </source>
</reference>
<keyword evidence="7 9" id="KW-0720">Serine protease</keyword>
<dbReference type="PROSITE" id="PS51892">
    <property type="entry name" value="SUBTILASE"/>
    <property type="match status" value="1"/>
</dbReference>
<name>A0AAW8N5T6_PSEOX</name>
<comment type="similarity">
    <text evidence="2 9 10">Belongs to the peptidase S8 family.</text>
</comment>
<evidence type="ECO:0000256" key="9">
    <source>
        <dbReference type="PROSITE-ProRule" id="PRU01240"/>
    </source>
</evidence>
<dbReference type="SUPFAM" id="SSF52743">
    <property type="entry name" value="Subtilisin-like"/>
    <property type="match status" value="1"/>
</dbReference>
<dbReference type="PANTHER" id="PTHR43806">
    <property type="entry name" value="PEPTIDASE S8"/>
    <property type="match status" value="1"/>
</dbReference>
<dbReference type="InterPro" id="IPR022398">
    <property type="entry name" value="Peptidase_S8_His-AS"/>
</dbReference>
<keyword evidence="4 9" id="KW-0645">Protease</keyword>
<dbReference type="GO" id="GO:0005576">
    <property type="term" value="C:extracellular region"/>
    <property type="evidence" value="ECO:0007669"/>
    <property type="project" value="UniProtKB-SubCell"/>
</dbReference>
<dbReference type="EMBL" id="JAVDWN010000001">
    <property type="protein sequence ID" value="MDR7162567.1"/>
    <property type="molecule type" value="Genomic_DNA"/>
</dbReference>
<dbReference type="InterPro" id="IPR034176">
    <property type="entry name" value="Peptidases_S8_13"/>
</dbReference>
<feature type="active site" description="Charge relay system" evidence="9">
    <location>
        <position position="178"/>
    </location>
</feature>
<dbReference type="InterPro" id="IPR036852">
    <property type="entry name" value="Peptidase_S8/S53_dom_sf"/>
</dbReference>
<evidence type="ECO:0000313" key="13">
    <source>
        <dbReference type="EMBL" id="MDR7162567.1"/>
    </source>
</evidence>
<dbReference type="Gene3D" id="3.40.50.200">
    <property type="entry name" value="Peptidase S8/S53 domain"/>
    <property type="match status" value="1"/>
</dbReference>
<evidence type="ECO:0000256" key="7">
    <source>
        <dbReference type="ARBA" id="ARBA00022825"/>
    </source>
</evidence>
<dbReference type="EC" id="3.4.21.-" evidence="13"/>
<dbReference type="PROSITE" id="PS00138">
    <property type="entry name" value="SUBTILASE_SER"/>
    <property type="match status" value="1"/>
</dbReference>
<organism evidence="13 14">
    <name type="scientific">Pseudarthrobacter oxydans</name>
    <name type="common">Arthrobacter oxydans</name>
    <dbReference type="NCBI Taxonomy" id="1671"/>
    <lineage>
        <taxon>Bacteria</taxon>
        <taxon>Bacillati</taxon>
        <taxon>Actinomycetota</taxon>
        <taxon>Actinomycetes</taxon>
        <taxon>Micrococcales</taxon>
        <taxon>Micrococcaceae</taxon>
        <taxon>Pseudarthrobacter</taxon>
    </lineage>
</organism>
<dbReference type="PRINTS" id="PR00723">
    <property type="entry name" value="SUBTILISIN"/>
</dbReference>
<evidence type="ECO:0000256" key="10">
    <source>
        <dbReference type="RuleBase" id="RU003355"/>
    </source>
</evidence>
<comment type="subcellular location">
    <subcellularLocation>
        <location evidence="1">Secreted</location>
    </subcellularLocation>
</comment>
<dbReference type="Pfam" id="PF00082">
    <property type="entry name" value="Peptidase_S8"/>
    <property type="match status" value="1"/>
</dbReference>
<dbReference type="GO" id="GO:0004252">
    <property type="term" value="F:serine-type endopeptidase activity"/>
    <property type="evidence" value="ECO:0007669"/>
    <property type="project" value="UniProtKB-UniRule"/>
</dbReference>
<evidence type="ECO:0000256" key="6">
    <source>
        <dbReference type="ARBA" id="ARBA00022801"/>
    </source>
</evidence>
<dbReference type="GO" id="GO:0006508">
    <property type="term" value="P:proteolysis"/>
    <property type="evidence" value="ECO:0007669"/>
    <property type="project" value="UniProtKB-KW"/>
</dbReference>
<dbReference type="RefSeq" id="WP_310108713.1">
    <property type="nucleotide sequence ID" value="NZ_JAVDTN010000001.1"/>
</dbReference>
<evidence type="ECO:0000313" key="14">
    <source>
        <dbReference type="Proteomes" id="UP001262032"/>
    </source>
</evidence>
<evidence type="ECO:0000259" key="12">
    <source>
        <dbReference type="Pfam" id="PF00082"/>
    </source>
</evidence>
<comment type="caution">
    <text evidence="13">The sequence shown here is derived from an EMBL/GenBank/DDBJ whole genome shotgun (WGS) entry which is preliminary data.</text>
</comment>
<dbReference type="InterPro" id="IPR050131">
    <property type="entry name" value="Peptidase_S8_subtilisin-like"/>
</dbReference>
<evidence type="ECO:0000256" key="11">
    <source>
        <dbReference type="SAM" id="SignalP"/>
    </source>
</evidence>
<evidence type="ECO:0000256" key="2">
    <source>
        <dbReference type="ARBA" id="ARBA00011073"/>
    </source>
</evidence>
<keyword evidence="3" id="KW-0964">Secreted</keyword>
<dbReference type="CDD" id="cd07496">
    <property type="entry name" value="Peptidases_S8_13"/>
    <property type="match status" value="1"/>
</dbReference>
<accession>A0AAW8N5T6</accession>
<dbReference type="InterPro" id="IPR000209">
    <property type="entry name" value="Peptidase_S8/S53_dom"/>
</dbReference>